<accession>A0ABS5S0F6</accession>
<dbReference type="SMART" id="SM01034">
    <property type="entry name" value="BLUF"/>
    <property type="match status" value="1"/>
</dbReference>
<dbReference type="SUPFAM" id="SSF54975">
    <property type="entry name" value="Acylphosphatase/BLUF domain-like"/>
    <property type="match status" value="1"/>
</dbReference>
<sequence length="135" mass="15715">MLSTICYISNSVKLFPDEEIQALFDQTISNNNYYGITGILIYQEGTFIQVIEGENAIIDALFYKIERDERHNQITVILRHPIDERIFSNYKLGFRTMNNFEELKEFSKYLATLADSPYAKSLYAFLNPFLCNTSN</sequence>
<reference evidence="2 3" key="1">
    <citation type="submission" date="2021-05" db="EMBL/GenBank/DDBJ databases">
        <title>Aequorivita echinoideorum JCM 30378 genome.</title>
        <authorList>
            <person name="Zhang H."/>
            <person name="Li C."/>
        </authorList>
    </citation>
    <scope>NUCLEOTIDE SEQUENCE [LARGE SCALE GENOMIC DNA]</scope>
    <source>
        <strain evidence="2 3">JCM30378</strain>
    </source>
</reference>
<dbReference type="EMBL" id="JAHCTB010000001">
    <property type="protein sequence ID" value="MBT0606697.1"/>
    <property type="molecule type" value="Genomic_DNA"/>
</dbReference>
<gene>
    <name evidence="2" type="ORF">KIV10_00745</name>
</gene>
<dbReference type="PROSITE" id="PS50925">
    <property type="entry name" value="BLUF"/>
    <property type="match status" value="1"/>
</dbReference>
<dbReference type="InterPro" id="IPR007024">
    <property type="entry name" value="BLUF_domain"/>
</dbReference>
<dbReference type="Proteomes" id="UP001297092">
    <property type="component" value="Unassembled WGS sequence"/>
</dbReference>
<dbReference type="RefSeq" id="WP_214111575.1">
    <property type="nucleotide sequence ID" value="NZ_JAHCTB010000001.1"/>
</dbReference>
<protein>
    <submittedName>
        <fullName evidence="2">BLUF domain-containing protein</fullName>
    </submittedName>
</protein>
<proteinExistence type="predicted"/>
<organism evidence="2 3">
    <name type="scientific">Aequorivita echinoideorum</name>
    <dbReference type="NCBI Taxonomy" id="1549647"/>
    <lineage>
        <taxon>Bacteria</taxon>
        <taxon>Pseudomonadati</taxon>
        <taxon>Bacteroidota</taxon>
        <taxon>Flavobacteriia</taxon>
        <taxon>Flavobacteriales</taxon>
        <taxon>Flavobacteriaceae</taxon>
        <taxon>Aequorivita</taxon>
    </lineage>
</organism>
<name>A0ABS5S0F6_9FLAO</name>
<evidence type="ECO:0000259" key="1">
    <source>
        <dbReference type="PROSITE" id="PS50925"/>
    </source>
</evidence>
<dbReference type="Pfam" id="PF04940">
    <property type="entry name" value="BLUF"/>
    <property type="match status" value="1"/>
</dbReference>
<dbReference type="InterPro" id="IPR036046">
    <property type="entry name" value="Acylphosphatase-like_dom_sf"/>
</dbReference>
<dbReference type="Gene3D" id="3.30.70.100">
    <property type="match status" value="1"/>
</dbReference>
<keyword evidence="3" id="KW-1185">Reference proteome</keyword>
<comment type="caution">
    <text evidence="2">The sequence shown here is derived from an EMBL/GenBank/DDBJ whole genome shotgun (WGS) entry which is preliminary data.</text>
</comment>
<evidence type="ECO:0000313" key="3">
    <source>
        <dbReference type="Proteomes" id="UP001297092"/>
    </source>
</evidence>
<feature type="domain" description="BLUF" evidence="1">
    <location>
        <begin position="2"/>
        <end position="93"/>
    </location>
</feature>
<evidence type="ECO:0000313" key="2">
    <source>
        <dbReference type="EMBL" id="MBT0606697.1"/>
    </source>
</evidence>